<evidence type="ECO:0000313" key="1">
    <source>
        <dbReference type="EMBL" id="JAE15932.1"/>
    </source>
</evidence>
<accession>A0A0A9FUJ2</accession>
<name>A0A0A9FUJ2_ARUDO</name>
<dbReference type="EMBL" id="GBRH01181964">
    <property type="protein sequence ID" value="JAE15932.1"/>
    <property type="molecule type" value="Transcribed_RNA"/>
</dbReference>
<proteinExistence type="predicted"/>
<reference evidence="1" key="2">
    <citation type="journal article" date="2015" name="Data Brief">
        <title>Shoot transcriptome of the giant reed, Arundo donax.</title>
        <authorList>
            <person name="Barrero R.A."/>
            <person name="Guerrero F.D."/>
            <person name="Moolhuijzen P."/>
            <person name="Goolsby J.A."/>
            <person name="Tidwell J."/>
            <person name="Bellgard S.E."/>
            <person name="Bellgard M.I."/>
        </authorList>
    </citation>
    <scope>NUCLEOTIDE SEQUENCE</scope>
    <source>
        <tissue evidence="1">Shoot tissue taken approximately 20 cm above the soil surface</tissue>
    </source>
</reference>
<organism evidence="1">
    <name type="scientific">Arundo donax</name>
    <name type="common">Giant reed</name>
    <name type="synonym">Donax arundinaceus</name>
    <dbReference type="NCBI Taxonomy" id="35708"/>
    <lineage>
        <taxon>Eukaryota</taxon>
        <taxon>Viridiplantae</taxon>
        <taxon>Streptophyta</taxon>
        <taxon>Embryophyta</taxon>
        <taxon>Tracheophyta</taxon>
        <taxon>Spermatophyta</taxon>
        <taxon>Magnoliopsida</taxon>
        <taxon>Liliopsida</taxon>
        <taxon>Poales</taxon>
        <taxon>Poaceae</taxon>
        <taxon>PACMAD clade</taxon>
        <taxon>Arundinoideae</taxon>
        <taxon>Arundineae</taxon>
        <taxon>Arundo</taxon>
    </lineage>
</organism>
<sequence length="30" mass="3362">MAMWVHLTQVSRGCMGALVLEVGIKKERMS</sequence>
<protein>
    <submittedName>
        <fullName evidence="1">Uncharacterized protein</fullName>
    </submittedName>
</protein>
<dbReference type="AlphaFoldDB" id="A0A0A9FUJ2"/>
<reference evidence="1" key="1">
    <citation type="submission" date="2014-09" db="EMBL/GenBank/DDBJ databases">
        <authorList>
            <person name="Magalhaes I.L.F."/>
            <person name="Oliveira U."/>
            <person name="Santos F.R."/>
            <person name="Vidigal T.H.D.A."/>
            <person name="Brescovit A.D."/>
            <person name="Santos A.J."/>
        </authorList>
    </citation>
    <scope>NUCLEOTIDE SEQUENCE</scope>
    <source>
        <tissue evidence="1">Shoot tissue taken approximately 20 cm above the soil surface</tissue>
    </source>
</reference>